<evidence type="ECO:0000256" key="2">
    <source>
        <dbReference type="ARBA" id="ARBA00022595"/>
    </source>
</evidence>
<dbReference type="InterPro" id="IPR035089">
    <property type="entry name" value="Phage_sheath_subtilisin"/>
</dbReference>
<keyword evidence="3" id="KW-1227">Viral tail protein</keyword>
<sequence length="759" mass="81708">MAEKIVSPGVFTRENDLSFLQQGVADIGTAFIGPFKEGPLVPTIVNTQAEFEQMFGRVDDTYYTPIAVQSYLREAGAATICRVAGVGGYIEKAPVLLTAVSQSVSASVGILFNTNTSGNSFSVGFNVTSNVSSSLDFVVSGSNLSGSFSTSLDPTDVSDIASVFGTDARGTKQSYVYGFFVNKANALLTANSSVTFSVLPNQDFTFDAQEAKTPYIQSQLISGQRYNLFRFETIGAGNAANTKVKVAITNIKPAGSVAGTDYGTFTVVVRAYEDTNRRKTVYETYSNVTLDPASPNYIYRVIGDRHITIDASGKVTETGDWVNKSKYVRLVNSERDATISYEKIPVQAVPFGHDAYKLPVSGSTAAQSNLIPAVTYTAASSTTFGGIDLDSNGDNAIYIKPIPVGASTGSNVGYSLDGTDGFAITGSAAVDIAKRNFIVAFQEGWDGADPTKTINKAGDITSGNVQGFDCSSLTASGSIAYLKQINALSNADEYDIQMVVTPGLNFQEHRALVNAVLDMVESRGDAFYIMEGVGYNGSINDVRTQAGEIDSNYAGMYYPWVKTTDANTNRLISIPPSTLLPAVYAANDRVAAEWFAPAGLNRGGLTGAVAVLNKLTQTDRDNLYEDKVNPIVQFPGQGIVAFGQKTLQDKPSALDRINVRRLLLTVRKYIASTSRFLVFEQNTSTTRNRFLNIVNPYLEGIQQRQGLYAFKVVMDESNNTPDSIDRNFLNGSIYLQPTKTAEFIQIDFNILPTGATFGG</sequence>
<keyword evidence="6" id="KW-1171">Viral genome ejection through host cell envelope</keyword>
<reference evidence="10" key="1">
    <citation type="submission" date="2020-04" db="EMBL/GenBank/DDBJ databases">
        <authorList>
            <person name="Chiriac C."/>
            <person name="Salcher M."/>
            <person name="Ghai R."/>
            <person name="Kavagutti S V."/>
        </authorList>
    </citation>
    <scope>NUCLEOTIDE SEQUENCE</scope>
</reference>
<protein>
    <submittedName>
        <fullName evidence="10">Tail sheath protein</fullName>
    </submittedName>
</protein>
<evidence type="ECO:0000256" key="4">
    <source>
        <dbReference type="ARBA" id="ARBA00022766"/>
    </source>
</evidence>
<evidence type="ECO:0000256" key="1">
    <source>
        <dbReference type="ARBA" id="ARBA00008005"/>
    </source>
</evidence>
<organism evidence="10">
    <name type="scientific">uncultured Caudovirales phage</name>
    <dbReference type="NCBI Taxonomy" id="2100421"/>
    <lineage>
        <taxon>Viruses</taxon>
        <taxon>Duplodnaviria</taxon>
        <taxon>Heunggongvirae</taxon>
        <taxon>Uroviricota</taxon>
        <taxon>Caudoviricetes</taxon>
        <taxon>Peduoviridae</taxon>
        <taxon>Maltschvirus</taxon>
        <taxon>Maltschvirus maltsch</taxon>
    </lineage>
</organism>
<dbReference type="Pfam" id="PF04984">
    <property type="entry name" value="Phage_sheath_1"/>
    <property type="match status" value="1"/>
</dbReference>
<feature type="domain" description="Tail sheath protein subtilisin-like" evidence="8">
    <location>
        <begin position="485"/>
        <end position="646"/>
    </location>
</feature>
<evidence type="ECO:0000256" key="6">
    <source>
        <dbReference type="ARBA" id="ARBA00023009"/>
    </source>
</evidence>
<dbReference type="InterPro" id="IPR052042">
    <property type="entry name" value="Tail_sheath_structural"/>
</dbReference>
<keyword evidence="5" id="KW-1229">Viral tail sheath protein</keyword>
<gene>
    <name evidence="10" type="ORF">UFOVP449_116</name>
</gene>
<keyword evidence="5" id="KW-0946">Virion</keyword>
<dbReference type="InterPro" id="IPR020287">
    <property type="entry name" value="Tail_sheath_C"/>
</dbReference>
<evidence type="ECO:0000313" key="10">
    <source>
        <dbReference type="EMBL" id="CAB4143094.1"/>
    </source>
</evidence>
<dbReference type="PANTHER" id="PTHR35861">
    <property type="match status" value="1"/>
</dbReference>
<dbReference type="Gene3D" id="3.40.50.11780">
    <property type="match status" value="1"/>
</dbReference>
<keyword evidence="2" id="KW-1162">Viral penetration into host cytoplasm</keyword>
<keyword evidence="4" id="KW-1242">Viral contractile tail ejection system</keyword>
<evidence type="ECO:0000256" key="7">
    <source>
        <dbReference type="ARBA" id="ARBA00023296"/>
    </source>
</evidence>
<evidence type="ECO:0000256" key="5">
    <source>
        <dbReference type="ARBA" id="ARBA00023003"/>
    </source>
</evidence>
<feature type="domain" description="Tail sheath protein C-terminal" evidence="9">
    <location>
        <begin position="649"/>
        <end position="749"/>
    </location>
</feature>
<dbReference type="PANTHER" id="PTHR35861:SF1">
    <property type="entry name" value="PHAGE TAIL SHEATH PROTEIN"/>
    <property type="match status" value="1"/>
</dbReference>
<dbReference type="GO" id="GO:0098027">
    <property type="term" value="C:virus tail, sheath"/>
    <property type="evidence" value="ECO:0007669"/>
    <property type="project" value="UniProtKB-KW"/>
</dbReference>
<comment type="similarity">
    <text evidence="1">Belongs to the myoviridae tail sheath protein family.</text>
</comment>
<proteinExistence type="inferred from homology"/>
<dbReference type="GO" id="GO:0099000">
    <property type="term" value="P:symbiont genome ejection through host cell envelope, contractile tail mechanism"/>
    <property type="evidence" value="ECO:0007669"/>
    <property type="project" value="UniProtKB-KW"/>
</dbReference>
<name>A0A6J5M8V0_9CAUD</name>
<dbReference type="Pfam" id="PF17482">
    <property type="entry name" value="Phage_sheath_1C"/>
    <property type="match status" value="1"/>
</dbReference>
<evidence type="ECO:0000259" key="8">
    <source>
        <dbReference type="Pfam" id="PF04984"/>
    </source>
</evidence>
<accession>A0A6J5M8V0</accession>
<evidence type="ECO:0000256" key="3">
    <source>
        <dbReference type="ARBA" id="ARBA00022732"/>
    </source>
</evidence>
<keyword evidence="7" id="KW-1160">Virus entry into host cell</keyword>
<evidence type="ECO:0000259" key="9">
    <source>
        <dbReference type="Pfam" id="PF17482"/>
    </source>
</evidence>
<dbReference type="EMBL" id="LR796420">
    <property type="protein sequence ID" value="CAB4143094.1"/>
    <property type="molecule type" value="Genomic_DNA"/>
</dbReference>